<sequence>MRLTSEFWVSALIRRCFAENAFAGLTARGATEAGAIYIVVDRLDGRYDLYGPAPQSFFGEGNGGERLFEPLLSLADREAVDARLASDRRMDPDVWIVEVEDREGRVFWNVADSGD</sequence>
<comment type="caution">
    <text evidence="1">The sequence shown here is derived from an EMBL/GenBank/DDBJ whole genome shotgun (WGS) entry which is preliminary data.</text>
</comment>
<reference evidence="1 2" key="2">
    <citation type="submission" date="2020-08" db="EMBL/GenBank/DDBJ databases">
        <title>Stappia taiwanensis sp. nov., isolated from a coastal thermal spring.</title>
        <authorList>
            <person name="Kampfer P."/>
        </authorList>
    </citation>
    <scope>NUCLEOTIDE SEQUENCE [LARGE SCALE GENOMIC DNA]</scope>
    <source>
        <strain evidence="1 2">DSM 23284</strain>
    </source>
</reference>
<protein>
    <submittedName>
        <fullName evidence="1">DUF1491 family protein</fullName>
    </submittedName>
</protein>
<evidence type="ECO:0000313" key="1">
    <source>
        <dbReference type="EMBL" id="MBA4610905.1"/>
    </source>
</evidence>
<name>A0A838XK44_9HYPH</name>
<gene>
    <name evidence="1" type="ORF">H1W37_04530</name>
</gene>
<dbReference type="Proteomes" id="UP000559404">
    <property type="component" value="Unassembled WGS sequence"/>
</dbReference>
<keyword evidence="2" id="KW-1185">Reference proteome</keyword>
<proteinExistence type="predicted"/>
<evidence type="ECO:0000313" key="2">
    <source>
        <dbReference type="Proteomes" id="UP000559404"/>
    </source>
</evidence>
<dbReference type="AlphaFoldDB" id="A0A838XK44"/>
<accession>A0A838XK44</accession>
<organism evidence="1 2">
    <name type="scientific">Stappia taiwanensis</name>
    <dbReference type="NCBI Taxonomy" id="992267"/>
    <lineage>
        <taxon>Bacteria</taxon>
        <taxon>Pseudomonadati</taxon>
        <taxon>Pseudomonadota</taxon>
        <taxon>Alphaproteobacteria</taxon>
        <taxon>Hyphomicrobiales</taxon>
        <taxon>Stappiaceae</taxon>
        <taxon>Stappia</taxon>
    </lineage>
</organism>
<dbReference type="Gene3D" id="3.40.1530.20">
    <property type="entry name" value="Protein of unknown function (DUF1491)"/>
    <property type="match status" value="1"/>
</dbReference>
<reference evidence="1 2" key="1">
    <citation type="submission" date="2020-07" db="EMBL/GenBank/DDBJ databases">
        <authorList>
            <person name="Li M."/>
        </authorList>
    </citation>
    <scope>NUCLEOTIDE SEQUENCE [LARGE SCALE GENOMIC DNA]</scope>
    <source>
        <strain evidence="1 2">DSM 23284</strain>
    </source>
</reference>
<dbReference type="EMBL" id="JACEON010000003">
    <property type="protein sequence ID" value="MBA4610905.1"/>
    <property type="molecule type" value="Genomic_DNA"/>
</dbReference>
<dbReference type="RefSeq" id="WP_181759098.1">
    <property type="nucleotide sequence ID" value="NZ_BMCR01000004.1"/>
</dbReference>
<dbReference type="InterPro" id="IPR009964">
    <property type="entry name" value="DUF1491"/>
</dbReference>
<dbReference type="Pfam" id="PF07372">
    <property type="entry name" value="DUF1491"/>
    <property type="match status" value="1"/>
</dbReference>